<dbReference type="EMBL" id="CP067421">
    <property type="protein sequence ID" value="QQP92998.1"/>
    <property type="molecule type" value="Genomic_DNA"/>
</dbReference>
<feature type="region of interest" description="Disordered" evidence="1">
    <location>
        <begin position="600"/>
        <end position="625"/>
    </location>
</feature>
<dbReference type="InterPro" id="IPR045582">
    <property type="entry name" value="Trehalase-like_N"/>
</dbReference>
<dbReference type="PANTHER" id="PTHR31616">
    <property type="entry name" value="TREHALASE"/>
    <property type="match status" value="1"/>
</dbReference>
<name>A0ABX7BF27_9PROT</name>
<proteinExistence type="predicted"/>
<accession>A0ABX7BF27</accession>
<feature type="domain" description="GH15-like" evidence="2">
    <location>
        <begin position="231"/>
        <end position="580"/>
    </location>
</feature>
<reference evidence="4" key="1">
    <citation type="submission" date="2021-02" db="EMBL/GenBank/DDBJ databases">
        <title>Skermanella TT6 skin isolate.</title>
        <authorList>
            <person name="Lee K."/>
            <person name="Ganzorig M."/>
        </authorList>
    </citation>
    <scope>NUCLEOTIDE SEQUENCE</scope>
    <source>
        <strain evidence="4">TT6</strain>
    </source>
</reference>
<dbReference type="Pfam" id="PF19291">
    <property type="entry name" value="TREH_N"/>
    <property type="match status" value="1"/>
</dbReference>
<organism evidence="4 5">
    <name type="scientific">Skermanella cutis</name>
    <dbReference type="NCBI Taxonomy" id="2775420"/>
    <lineage>
        <taxon>Bacteria</taxon>
        <taxon>Pseudomonadati</taxon>
        <taxon>Pseudomonadota</taxon>
        <taxon>Alphaproteobacteria</taxon>
        <taxon>Rhodospirillales</taxon>
        <taxon>Azospirillaceae</taxon>
        <taxon>Skermanella</taxon>
    </lineage>
</organism>
<dbReference type="RefSeq" id="WP_201082335.1">
    <property type="nucleotide sequence ID" value="NZ_CP067421.1"/>
</dbReference>
<dbReference type="Gene3D" id="1.50.10.10">
    <property type="match status" value="1"/>
</dbReference>
<sequence>MLLRSESTTDLAARPYQPISDYALIGNGHGAALVARDGSIDWCCLDRFDAEPVFSRLLDRRHGGFFLIAPVTPYDAVRAYHPDTNVLETVFYCPDGEIRVTDFMTVPDKSRQASPSYLVRLVKGVAGRVAVEVSYRPVAGFRPGFPPLEIAGDRVLAEGCPTLVSAADYQFAGPVAQATVTIRAGETVGFHLVDPSHDMTPLVPDDLLTASRACWKEWSEARRYEGPFSRQVVRSALVLKALTYRPTGAIVAAPTTSLPEEAGGVRNWDYRFCWLRDACLCFYALKKFGSTLEAEQFFSFLIDTFEAQETGKLKPLYGIDGSVGLSERTIEHYEGYCGSRPVRVGNEAEEQHQVDVYGQILDLVHLYKSLGGVLDERLRRIGVTMANYVAAHWREPDSGLWEPRLAPKRYVHAAIMNWVALDRAIRLFGPRPEWAVECDAIVAAIRQEAAHAGGYLPQVFGGTDVDAAVLIAPMVDFPIDEEIIERTVDVVIERLGHGPLVYRYRGDDGLPGHEGTFVLCAFWLIDALVWLGRFDEAKARFTGLLDLANDVGLYPEEIGEDGAFLGNFPQAFSHLGLIHSALVLDLHAAGGKPAVRGTYADRTLRETPNRRPTGIEEGEPTWSWS</sequence>
<evidence type="ECO:0000259" key="2">
    <source>
        <dbReference type="Pfam" id="PF00723"/>
    </source>
</evidence>
<evidence type="ECO:0000313" key="5">
    <source>
        <dbReference type="Proteomes" id="UP000595197"/>
    </source>
</evidence>
<evidence type="ECO:0000259" key="3">
    <source>
        <dbReference type="Pfam" id="PF19291"/>
    </source>
</evidence>
<dbReference type="GO" id="GO:0016787">
    <property type="term" value="F:hydrolase activity"/>
    <property type="evidence" value="ECO:0007669"/>
    <property type="project" value="UniProtKB-KW"/>
</dbReference>
<dbReference type="InterPro" id="IPR011613">
    <property type="entry name" value="GH15-like"/>
</dbReference>
<dbReference type="Proteomes" id="UP000595197">
    <property type="component" value="Plasmid pTT6-1"/>
</dbReference>
<dbReference type="Pfam" id="PF00723">
    <property type="entry name" value="Glyco_hydro_15"/>
    <property type="match status" value="1"/>
</dbReference>
<keyword evidence="5" id="KW-1185">Reference proteome</keyword>
<keyword evidence="4" id="KW-0378">Hydrolase</keyword>
<keyword evidence="4" id="KW-0614">Plasmid</keyword>
<dbReference type="InterPro" id="IPR008928">
    <property type="entry name" value="6-hairpin_glycosidase_sf"/>
</dbReference>
<dbReference type="PANTHER" id="PTHR31616:SF0">
    <property type="entry name" value="GLUCAN 1,4-ALPHA-GLUCOSIDASE"/>
    <property type="match status" value="1"/>
</dbReference>
<dbReference type="SUPFAM" id="SSF48208">
    <property type="entry name" value="Six-hairpin glycosidases"/>
    <property type="match status" value="1"/>
</dbReference>
<protein>
    <submittedName>
        <fullName evidence="4">Glycoside hydrolase family 15 protein</fullName>
    </submittedName>
</protein>
<geneLocation type="plasmid" evidence="4 5">
    <name>pTT6-1</name>
</geneLocation>
<dbReference type="InterPro" id="IPR012341">
    <property type="entry name" value="6hp_glycosidase-like_sf"/>
</dbReference>
<evidence type="ECO:0000313" key="4">
    <source>
        <dbReference type="EMBL" id="QQP92998.1"/>
    </source>
</evidence>
<feature type="domain" description="Trehalase-like N-terminal" evidence="3">
    <location>
        <begin position="16"/>
        <end position="137"/>
    </location>
</feature>
<evidence type="ECO:0000256" key="1">
    <source>
        <dbReference type="SAM" id="MobiDB-lite"/>
    </source>
</evidence>
<gene>
    <name evidence="4" type="ORF">IGS68_27880</name>
</gene>